<gene>
    <name evidence="4" type="ORF">SAMN04488074_10252</name>
</gene>
<proteinExistence type="inferred from homology"/>
<evidence type="ECO:0000256" key="1">
    <source>
        <dbReference type="ARBA" id="ARBA00010021"/>
    </source>
</evidence>
<reference evidence="5" key="1">
    <citation type="submission" date="2016-10" db="EMBL/GenBank/DDBJ databases">
        <authorList>
            <person name="Varghese N."/>
            <person name="Submissions S."/>
        </authorList>
    </citation>
    <scope>NUCLEOTIDE SEQUENCE [LARGE SCALE GENOMIC DNA]</scope>
    <source>
        <strain evidence="5">DSM 44796</strain>
    </source>
</reference>
<evidence type="ECO:0000259" key="3">
    <source>
        <dbReference type="Pfam" id="PF20696"/>
    </source>
</evidence>
<comment type="similarity">
    <text evidence="1">Belongs to the UbiD family.</text>
</comment>
<organism evidence="4 5">
    <name type="scientific">Lentzea albidocapillata subsp. violacea</name>
    <dbReference type="NCBI Taxonomy" id="128104"/>
    <lineage>
        <taxon>Bacteria</taxon>
        <taxon>Bacillati</taxon>
        <taxon>Actinomycetota</taxon>
        <taxon>Actinomycetes</taxon>
        <taxon>Pseudonocardiales</taxon>
        <taxon>Pseudonocardiaceae</taxon>
        <taxon>Lentzea</taxon>
    </lineage>
</organism>
<dbReference type="SUPFAM" id="SSF50475">
    <property type="entry name" value="FMN-binding split barrel"/>
    <property type="match status" value="1"/>
</dbReference>
<name>A0A1G8TPE4_9PSEU</name>
<dbReference type="RefSeq" id="WP_090004585.1">
    <property type="nucleotide sequence ID" value="NZ_FNET01000002.1"/>
</dbReference>
<dbReference type="Pfam" id="PF20696">
    <property type="entry name" value="UbiD_C"/>
    <property type="match status" value="1"/>
</dbReference>
<dbReference type="Proteomes" id="UP000199682">
    <property type="component" value="Unassembled WGS sequence"/>
</dbReference>
<dbReference type="InterPro" id="IPR048304">
    <property type="entry name" value="UbiD_Rift_dom"/>
</dbReference>
<dbReference type="AlphaFoldDB" id="A0A1G8TPE4"/>
<feature type="domain" description="3-octaprenyl-4-hydroxybenzoate carboxy-lyase-like C-terminal" evidence="3">
    <location>
        <begin position="315"/>
        <end position="415"/>
    </location>
</feature>
<dbReference type="PANTHER" id="PTHR30108:SF21">
    <property type="entry name" value="4-HYDROXYBENZOATE DECARBOXYLASE"/>
    <property type="match status" value="1"/>
</dbReference>
<dbReference type="SUPFAM" id="SSF143968">
    <property type="entry name" value="UbiD C-terminal domain-like"/>
    <property type="match status" value="1"/>
</dbReference>
<dbReference type="Pfam" id="PF01977">
    <property type="entry name" value="UbiD"/>
    <property type="match status" value="1"/>
</dbReference>
<dbReference type="PANTHER" id="PTHR30108">
    <property type="entry name" value="3-OCTAPRENYL-4-HYDROXYBENZOATE CARBOXY-LYASE-RELATED"/>
    <property type="match status" value="1"/>
</dbReference>
<feature type="domain" description="3-octaprenyl-4-hydroxybenzoate carboxy-lyase-like Rift-related" evidence="2">
    <location>
        <begin position="102"/>
        <end position="285"/>
    </location>
</feature>
<sequence length="439" mass="46573">MKALSLRDAVGESVLTHDVALPADRIAADFAARYAGVPATSVSRSEPTVRYTATGHRIPVLLGMYGDEDRVRSWLPGLPERSTVDAVAKLTSGRIAPEHVTSVPCQQKVSALAKLPVLRATPRDAGPFLTMGLVHAGEALSVHRMLVLDDSRLAIWMVPGRQLLALYQQSGRLPVSINIGVPPAALVASALSSAVLPAGATKLELAGALAGAPIRVADGVTQPVRVLADSEIVLEGYLDGTLADEPPPVSLPEFLGYDGDSRAGLPVITVTAVTTRRAPAYQAVIGPGREQSVILGLAGALSVALSGTDDDWRLIDDLHFTPAGGGMLTLAVAIRKTSSTSDERLAHIARRIFTQHRFVKLIVFTDPDVNLRNPEDVWWAVTTRSNLGTDCTTSDGFRPLSMDPSQAADWRGGRGGTTRTFIDATTPFALSATTCRSFR</sequence>
<dbReference type="InterPro" id="IPR049381">
    <property type="entry name" value="UbiD-like_C"/>
</dbReference>
<dbReference type="GO" id="GO:0016831">
    <property type="term" value="F:carboxy-lyase activity"/>
    <property type="evidence" value="ECO:0007669"/>
    <property type="project" value="InterPro"/>
</dbReference>
<dbReference type="InterPro" id="IPR002830">
    <property type="entry name" value="UbiD"/>
</dbReference>
<accession>A0A1G8TPE4</accession>
<dbReference type="EMBL" id="FNET01000002">
    <property type="protein sequence ID" value="SDJ43431.1"/>
    <property type="molecule type" value="Genomic_DNA"/>
</dbReference>
<evidence type="ECO:0000313" key="4">
    <source>
        <dbReference type="EMBL" id="SDJ43431.1"/>
    </source>
</evidence>
<protein>
    <submittedName>
        <fullName evidence="4">4-hydroxy-3-polyprenylbenzoate decarboxylase</fullName>
    </submittedName>
</protein>
<evidence type="ECO:0000259" key="2">
    <source>
        <dbReference type="Pfam" id="PF01977"/>
    </source>
</evidence>
<dbReference type="GO" id="GO:0005737">
    <property type="term" value="C:cytoplasm"/>
    <property type="evidence" value="ECO:0007669"/>
    <property type="project" value="TreeGrafter"/>
</dbReference>
<dbReference type="Gene3D" id="3.40.1670.10">
    <property type="entry name" value="UbiD C-terminal domain-like"/>
    <property type="match status" value="1"/>
</dbReference>
<evidence type="ECO:0000313" key="5">
    <source>
        <dbReference type="Proteomes" id="UP000199682"/>
    </source>
</evidence>